<dbReference type="AlphaFoldDB" id="A0A2A2TLW5"/>
<sequence>MTDSTSQILVSEIKDDQSYCTRQDDGVSGMTVRALSIFCGLAEGSSSAISNLLTQIEDSDLETNTLPETLKPLIGKVLRLETNDRQNSLFVIDEVCHAVLEYYAMDARKYKGKHIAQANYRAIARAGMRVFIWSQTGYSPTSSISQGLISKAELSDAIATALSQALTPVNRKLERIEQKLNTIPGVQPERPWILPPSTPPEEVPSDYLSVADGSWLSPEAYEHIRKESRKALPWYLRN</sequence>
<gene>
    <name evidence="1" type="ORF">CK510_07030</name>
</gene>
<accession>A0A2A2TLW5</accession>
<dbReference type="RefSeq" id="WP_095721019.1">
    <property type="nucleotide sequence ID" value="NZ_NTFS01000051.1"/>
</dbReference>
<dbReference type="Proteomes" id="UP000218238">
    <property type="component" value="Unassembled WGS sequence"/>
</dbReference>
<name>A0A2A2TLW5_9CYAN</name>
<organism evidence="1 2">
    <name type="scientific">Brunnivagina elsteri CCALA 953</name>
    <dbReference type="NCBI Taxonomy" id="987040"/>
    <lineage>
        <taxon>Bacteria</taxon>
        <taxon>Bacillati</taxon>
        <taxon>Cyanobacteriota</taxon>
        <taxon>Cyanophyceae</taxon>
        <taxon>Nostocales</taxon>
        <taxon>Calotrichaceae</taxon>
        <taxon>Brunnivagina</taxon>
    </lineage>
</organism>
<evidence type="ECO:0000313" key="1">
    <source>
        <dbReference type="EMBL" id="PAX59436.1"/>
    </source>
</evidence>
<protein>
    <submittedName>
        <fullName evidence="1">Uncharacterized protein</fullName>
    </submittedName>
</protein>
<evidence type="ECO:0000313" key="2">
    <source>
        <dbReference type="Proteomes" id="UP000218238"/>
    </source>
</evidence>
<dbReference type="EMBL" id="NTFS01000051">
    <property type="protein sequence ID" value="PAX59436.1"/>
    <property type="molecule type" value="Genomic_DNA"/>
</dbReference>
<dbReference type="OrthoDB" id="510527at2"/>
<keyword evidence="2" id="KW-1185">Reference proteome</keyword>
<reference evidence="1 2" key="1">
    <citation type="submission" date="2017-08" db="EMBL/GenBank/DDBJ databases">
        <title>Draft genome sequence of filamentous cyanobacterium Calothrix elsteri CCALA 953.</title>
        <authorList>
            <person name="Gagunashvili A.N."/>
            <person name="Elster J."/>
            <person name="Andresson O.S."/>
        </authorList>
    </citation>
    <scope>NUCLEOTIDE SEQUENCE [LARGE SCALE GENOMIC DNA]</scope>
    <source>
        <strain evidence="1 2">CCALA 953</strain>
    </source>
</reference>
<proteinExistence type="predicted"/>
<comment type="caution">
    <text evidence="1">The sequence shown here is derived from an EMBL/GenBank/DDBJ whole genome shotgun (WGS) entry which is preliminary data.</text>
</comment>